<proteinExistence type="predicted"/>
<dbReference type="InterPro" id="IPR021109">
    <property type="entry name" value="Peptidase_aspartic_dom_sf"/>
</dbReference>
<dbReference type="PANTHER" id="PTHR15503:SF22">
    <property type="entry name" value="TRANSPOSON TY3-I GAG POLYPROTEIN"/>
    <property type="match status" value="1"/>
</dbReference>
<feature type="domain" description="Ty3 transposon capsid-like protein" evidence="2">
    <location>
        <begin position="105"/>
        <end position="231"/>
    </location>
</feature>
<accession>A0A484KXS5</accession>
<feature type="region of interest" description="Disordered" evidence="1">
    <location>
        <begin position="239"/>
        <end position="277"/>
    </location>
</feature>
<feature type="region of interest" description="Disordered" evidence="1">
    <location>
        <begin position="43"/>
        <end position="76"/>
    </location>
</feature>
<evidence type="ECO:0000256" key="1">
    <source>
        <dbReference type="SAM" id="MobiDB-lite"/>
    </source>
</evidence>
<reference evidence="3 4" key="1">
    <citation type="submission" date="2018-04" db="EMBL/GenBank/DDBJ databases">
        <authorList>
            <person name="Vogel A."/>
        </authorList>
    </citation>
    <scope>NUCLEOTIDE SEQUENCE [LARGE SCALE GENOMIC DNA]</scope>
</reference>
<dbReference type="SUPFAM" id="SSF50630">
    <property type="entry name" value="Acid proteases"/>
    <property type="match status" value="1"/>
</dbReference>
<sequence>MAASSEPSAVTLADIMQAITTLSTDLQATKLRVAEIAADKPHGVDTRRPTLVPPQAGWRPPPSRTTPPTFDPAPRMRVDAPRFSGDDRTGWIFRVQKYFDYFLTPEPKRLQLVAMLIDHPASEWFHYYQANNLKATWQEFLEGVHQRFDPDYYENYVGLLSKLTQTSTVMEYQSAFETILNKVSGVPDATLIAMYVAGLKQPLRREVNLRCPATLQATFALARELSACLQEAAVSYGTMGRRPWQPRPASVPPTGLLPTPGTTAKSDSSSPRPAIKTPNLPVVRLTHAEKTERSKKGLCWYCDEKWTSTHNCKHRFLVLMGPDDDDEESDTGDNPELVADGPLISADISSINSLAGSPSPRSLRLAGMIKDGVVQVLLDGGSTHNFIHPAVAERLALPLQPVSPFRVYVGNGDSLRCTYSCPQTPLSVQGHCFEVDLYLLAIHGPDVVLGVQWLQTLGKVAHDYSQMTMEFAWKGGTVTLRGDLPHLRPLTYSQFCTLVASSDAQDFYELLLADSEIPVAPPTRTSELVIPAEVPEPVRAVLVAQSAVFGLPQGLPPSRCWDHRIHLAPADALSRQDDNDDAADLFMALVQPMPHLLRDLRVENQQLAELRDIHAAVTEGTAASDFSVQDGLLYFKRRLYIGRSSSLRTLLLEEYHSTPAAGHQGVEGGVFPALKF</sequence>
<keyword evidence="4" id="KW-1185">Reference proteome</keyword>
<dbReference type="EMBL" id="OOIL02000560">
    <property type="protein sequence ID" value="VFQ67022.1"/>
    <property type="molecule type" value="Genomic_DNA"/>
</dbReference>
<dbReference type="Pfam" id="PF08284">
    <property type="entry name" value="RVP_2"/>
    <property type="match status" value="1"/>
</dbReference>
<dbReference type="Gene3D" id="2.40.70.10">
    <property type="entry name" value="Acid Proteases"/>
    <property type="match status" value="1"/>
</dbReference>
<name>A0A484KXS5_9ASTE</name>
<dbReference type="AlphaFoldDB" id="A0A484KXS5"/>
<dbReference type="CDD" id="cd00303">
    <property type="entry name" value="retropepsin_like"/>
    <property type="match status" value="1"/>
</dbReference>
<dbReference type="InterPro" id="IPR045358">
    <property type="entry name" value="Ty3_capsid"/>
</dbReference>
<feature type="compositionally biased region" description="Low complexity" evidence="1">
    <location>
        <begin position="252"/>
        <end position="263"/>
    </location>
</feature>
<evidence type="ECO:0000313" key="4">
    <source>
        <dbReference type="Proteomes" id="UP000595140"/>
    </source>
</evidence>
<dbReference type="InterPro" id="IPR032567">
    <property type="entry name" value="RTL1-rel"/>
</dbReference>
<organism evidence="3 4">
    <name type="scientific">Cuscuta campestris</name>
    <dbReference type="NCBI Taxonomy" id="132261"/>
    <lineage>
        <taxon>Eukaryota</taxon>
        <taxon>Viridiplantae</taxon>
        <taxon>Streptophyta</taxon>
        <taxon>Embryophyta</taxon>
        <taxon>Tracheophyta</taxon>
        <taxon>Spermatophyta</taxon>
        <taxon>Magnoliopsida</taxon>
        <taxon>eudicotyledons</taxon>
        <taxon>Gunneridae</taxon>
        <taxon>Pentapetalae</taxon>
        <taxon>asterids</taxon>
        <taxon>lamiids</taxon>
        <taxon>Solanales</taxon>
        <taxon>Convolvulaceae</taxon>
        <taxon>Cuscuteae</taxon>
        <taxon>Cuscuta</taxon>
        <taxon>Cuscuta subgen. Grammica</taxon>
        <taxon>Cuscuta sect. Cleistogrammica</taxon>
    </lineage>
</organism>
<dbReference type="OrthoDB" id="1933597at2759"/>
<evidence type="ECO:0000259" key="2">
    <source>
        <dbReference type="Pfam" id="PF19259"/>
    </source>
</evidence>
<dbReference type="Pfam" id="PF19259">
    <property type="entry name" value="Ty3_capsid"/>
    <property type="match status" value="1"/>
</dbReference>
<evidence type="ECO:0000313" key="3">
    <source>
        <dbReference type="EMBL" id="VFQ67022.1"/>
    </source>
</evidence>
<dbReference type="PANTHER" id="PTHR15503">
    <property type="entry name" value="LDOC1 RELATED"/>
    <property type="match status" value="1"/>
</dbReference>
<protein>
    <recommendedName>
        <fullName evidence="2">Ty3 transposon capsid-like protein domain-containing protein</fullName>
    </recommendedName>
</protein>
<feature type="compositionally biased region" description="Pro residues" evidence="1">
    <location>
        <begin position="59"/>
        <end position="71"/>
    </location>
</feature>
<dbReference type="Proteomes" id="UP000595140">
    <property type="component" value="Unassembled WGS sequence"/>
</dbReference>
<gene>
    <name evidence="3" type="ORF">CCAM_LOCUS8798</name>
</gene>